<keyword evidence="3" id="KW-1185">Reference proteome</keyword>
<feature type="compositionally biased region" description="Polar residues" evidence="1">
    <location>
        <begin position="233"/>
        <end position="244"/>
    </location>
</feature>
<dbReference type="GeneID" id="6012978"/>
<feature type="compositionally biased region" description="Gly residues" evidence="1">
    <location>
        <begin position="217"/>
        <end position="231"/>
    </location>
</feature>
<accession>A8NUE2</accession>
<dbReference type="AlphaFoldDB" id="A8NUE2"/>
<dbReference type="KEGG" id="cci:CC1G_07082"/>
<dbReference type="STRING" id="240176.A8NUE2"/>
<dbReference type="Proteomes" id="UP000001861">
    <property type="component" value="Unassembled WGS sequence"/>
</dbReference>
<evidence type="ECO:0000256" key="1">
    <source>
        <dbReference type="SAM" id="MobiDB-lite"/>
    </source>
</evidence>
<dbReference type="eggNOG" id="ENOG502SF56">
    <property type="taxonomic scope" value="Eukaryota"/>
</dbReference>
<name>A8NUE2_COPC7</name>
<gene>
    <name evidence="2" type="ORF">CC1G_07082</name>
</gene>
<evidence type="ECO:0000313" key="3">
    <source>
        <dbReference type="Proteomes" id="UP000001861"/>
    </source>
</evidence>
<comment type="caution">
    <text evidence="2">The sequence shown here is derived from an EMBL/GenBank/DDBJ whole genome shotgun (WGS) entry which is preliminary data.</text>
</comment>
<dbReference type="EMBL" id="AACS02000004">
    <property type="protein sequence ID" value="EAU85388.1"/>
    <property type="molecule type" value="Genomic_DNA"/>
</dbReference>
<dbReference type="OMA" id="VTRGMSM"/>
<sequence length="312" mass="32639">MAIVKAPKNIRISVPRHDAQSLGPKLEAEIKKQAKEKKIRIDTNQPAPDLVQAIESASEWNSLLITARAERGPQWDIGTQQFLVEEGSDLYYDATPLFESVRKALEAERGPQTKPQSQPVLPPQQHPPPPPHPAHGPYHGGHPRNQTPMREGYPPQMGGHGHGMDHPQHGRHPGQPGGNFGNGYPGSPAMNMRGVPGGGPPLGPGGFPAGGPAMAMGAGGPGGMGGGGPGSGQFNPMVQHQQQPFYGGGNPTPVPMRMGTIGGMSMEDQGLGRHPGMGGMGMGAGGMPMGVGGSPAMARRMTRTMTDEFAMN</sequence>
<dbReference type="OrthoDB" id="5550090at2759"/>
<reference evidence="2 3" key="1">
    <citation type="journal article" date="2010" name="Proc. Natl. Acad. Sci. U.S.A.">
        <title>Insights into evolution of multicellular fungi from the assembled chromosomes of the mushroom Coprinopsis cinerea (Coprinus cinereus).</title>
        <authorList>
            <person name="Stajich J.E."/>
            <person name="Wilke S.K."/>
            <person name="Ahren D."/>
            <person name="Au C.H."/>
            <person name="Birren B.W."/>
            <person name="Borodovsky M."/>
            <person name="Burns C."/>
            <person name="Canback B."/>
            <person name="Casselton L.A."/>
            <person name="Cheng C.K."/>
            <person name="Deng J."/>
            <person name="Dietrich F.S."/>
            <person name="Fargo D.C."/>
            <person name="Farman M.L."/>
            <person name="Gathman A.C."/>
            <person name="Goldberg J."/>
            <person name="Guigo R."/>
            <person name="Hoegger P.J."/>
            <person name="Hooker J.B."/>
            <person name="Huggins A."/>
            <person name="James T.Y."/>
            <person name="Kamada T."/>
            <person name="Kilaru S."/>
            <person name="Kodira C."/>
            <person name="Kues U."/>
            <person name="Kupfer D."/>
            <person name="Kwan H.S."/>
            <person name="Lomsadze A."/>
            <person name="Li W."/>
            <person name="Lilly W.W."/>
            <person name="Ma L.J."/>
            <person name="Mackey A.J."/>
            <person name="Manning G."/>
            <person name="Martin F."/>
            <person name="Muraguchi H."/>
            <person name="Natvig D.O."/>
            <person name="Palmerini H."/>
            <person name="Ramesh M.A."/>
            <person name="Rehmeyer C.J."/>
            <person name="Roe B.A."/>
            <person name="Shenoy N."/>
            <person name="Stanke M."/>
            <person name="Ter-Hovhannisyan V."/>
            <person name="Tunlid A."/>
            <person name="Velagapudi R."/>
            <person name="Vision T.J."/>
            <person name="Zeng Q."/>
            <person name="Zolan M.E."/>
            <person name="Pukkila P.J."/>
        </authorList>
    </citation>
    <scope>NUCLEOTIDE SEQUENCE [LARGE SCALE GENOMIC DNA]</scope>
    <source>
        <strain evidence="3">Okayama-7 / 130 / ATCC MYA-4618 / FGSC 9003</strain>
    </source>
</reference>
<evidence type="ECO:0000313" key="2">
    <source>
        <dbReference type="EMBL" id="EAU85388.1"/>
    </source>
</evidence>
<feature type="region of interest" description="Disordered" evidence="1">
    <location>
        <begin position="106"/>
        <end position="249"/>
    </location>
</feature>
<protein>
    <submittedName>
        <fullName evidence="2">Uncharacterized protein</fullName>
    </submittedName>
</protein>
<feature type="compositionally biased region" description="Gly residues" evidence="1">
    <location>
        <begin position="175"/>
        <end position="184"/>
    </location>
</feature>
<dbReference type="VEuPathDB" id="FungiDB:CC1G_07082"/>
<organism evidence="2 3">
    <name type="scientific">Coprinopsis cinerea (strain Okayama-7 / 130 / ATCC MYA-4618 / FGSC 9003)</name>
    <name type="common">Inky cap fungus</name>
    <name type="synonym">Hormographiella aspergillata</name>
    <dbReference type="NCBI Taxonomy" id="240176"/>
    <lineage>
        <taxon>Eukaryota</taxon>
        <taxon>Fungi</taxon>
        <taxon>Dikarya</taxon>
        <taxon>Basidiomycota</taxon>
        <taxon>Agaricomycotina</taxon>
        <taxon>Agaricomycetes</taxon>
        <taxon>Agaricomycetidae</taxon>
        <taxon>Agaricales</taxon>
        <taxon>Agaricineae</taxon>
        <taxon>Psathyrellaceae</taxon>
        <taxon>Coprinopsis</taxon>
    </lineage>
</organism>
<feature type="compositionally biased region" description="Pro residues" evidence="1">
    <location>
        <begin position="120"/>
        <end position="134"/>
    </location>
</feature>
<dbReference type="InParanoid" id="A8NUE2"/>
<dbReference type="RefSeq" id="XP_001836435.1">
    <property type="nucleotide sequence ID" value="XM_001836383.1"/>
</dbReference>
<proteinExistence type="predicted"/>